<reference evidence="1 2" key="1">
    <citation type="submission" date="2017-12" db="EMBL/GenBank/DDBJ databases">
        <title>Comparative genomics of Botrytis spp.</title>
        <authorList>
            <person name="Valero-Jimenez C.A."/>
            <person name="Tapia P."/>
            <person name="Veloso J."/>
            <person name="Silva-Moreno E."/>
            <person name="Staats M."/>
            <person name="Valdes J.H."/>
            <person name="Van Kan J.A.L."/>
        </authorList>
    </citation>
    <scope>NUCLEOTIDE SEQUENCE [LARGE SCALE GENOMIC DNA]</scope>
    <source>
        <strain evidence="1 2">MUCL3349</strain>
    </source>
</reference>
<gene>
    <name evidence="1" type="ORF">BPOR_0010g00040</name>
</gene>
<dbReference type="Proteomes" id="UP000297280">
    <property type="component" value="Unassembled WGS sequence"/>
</dbReference>
<evidence type="ECO:0000313" key="1">
    <source>
        <dbReference type="EMBL" id="TGO92092.1"/>
    </source>
</evidence>
<name>A0A4Z1L5J4_9HELO</name>
<proteinExistence type="predicted"/>
<organism evidence="1 2">
    <name type="scientific">Botrytis porri</name>
    <dbReference type="NCBI Taxonomy" id="87229"/>
    <lineage>
        <taxon>Eukaryota</taxon>
        <taxon>Fungi</taxon>
        <taxon>Dikarya</taxon>
        <taxon>Ascomycota</taxon>
        <taxon>Pezizomycotina</taxon>
        <taxon>Leotiomycetes</taxon>
        <taxon>Helotiales</taxon>
        <taxon>Sclerotiniaceae</taxon>
        <taxon>Botrytis</taxon>
    </lineage>
</organism>
<dbReference type="EMBL" id="PQXO01000010">
    <property type="protein sequence ID" value="TGO92092.1"/>
    <property type="molecule type" value="Genomic_DNA"/>
</dbReference>
<comment type="caution">
    <text evidence="1">The sequence shown here is derived from an EMBL/GenBank/DDBJ whole genome shotgun (WGS) entry which is preliminary data.</text>
</comment>
<protein>
    <submittedName>
        <fullName evidence="1">Uncharacterized protein</fullName>
    </submittedName>
</protein>
<keyword evidence="2" id="KW-1185">Reference proteome</keyword>
<sequence length="173" mass="20138">MILLAFLHAHTFAAFDSSEGPWGTQTTAHECYLASATPFFHILDKGHLQLSRYLVRFVTKNWAASIEDSEACFREFPMRKTMAFFLLTIYMDFDQEEMREFIMAFGWQNNTRKETLVADEYPTAQHQRSFLRMYVLLLSKEAPLSAYPGEQYLYSRQLAKMNIRGSIGTRLHA</sequence>
<evidence type="ECO:0000313" key="2">
    <source>
        <dbReference type="Proteomes" id="UP000297280"/>
    </source>
</evidence>
<accession>A0A4Z1L5J4</accession>
<dbReference type="AlphaFoldDB" id="A0A4Z1L5J4"/>